<feature type="domain" description="Radical SAM core" evidence="6">
    <location>
        <begin position="107"/>
        <end position="333"/>
    </location>
</feature>
<dbReference type="PANTHER" id="PTHR11228">
    <property type="entry name" value="RADICAL SAM DOMAIN PROTEIN"/>
    <property type="match status" value="1"/>
</dbReference>
<evidence type="ECO:0000313" key="8">
    <source>
        <dbReference type="Proteomes" id="UP000246352"/>
    </source>
</evidence>
<dbReference type="GO" id="GO:0051536">
    <property type="term" value="F:iron-sulfur cluster binding"/>
    <property type="evidence" value="ECO:0007669"/>
    <property type="project" value="UniProtKB-KW"/>
</dbReference>
<keyword evidence="8" id="KW-1185">Reference proteome</keyword>
<sequence length="490" mass="55392">MGLPYQAFFSRPYVAPNLIRRRVGHGGLEFDFTIDPGTQHWAILDTRARAYARHANGKTRLADIVTAVSAEMCMDDVLMLDADMRAAGLSWQSMREQRQASTPVYTHGDPVGMHLEITNACNLSCKHCYVASGTALPNEMTDEDIYRAIDLLPPFSGMQLAISGGEPIVRKNCMDFVRYAAMDCGHRVDLYTNAWKFPRKFAEAIKHINESAIGHVRIQMSLEGAGGQTNDMVRGVGTFSESMKSLEMFKELGLQKDVVLFACVTTSNIHEVDNLIRIAEEHGVGQLVFSQWQRQGHAENTPWASIAPSTPDWVAAGERILAYNNPNLRVYGNFHGDIRNTSEGRLDLDSPLFPKHIFFFNAFPRITPQGNILADQLWVSPSWFLGNLKDGMTLEQAFRQSKFHAQLDMMRERTRHIEECRACRWHDVCEGGSPGHTHAEYGHMNAKDLFCESRMYWFDRYVEHQARKLLGPEARIIEDRVAEIRAAEPA</sequence>
<protein>
    <submittedName>
        <fullName evidence="7">Radical SAM protein with 4Fe4S-binding SPASM domain</fullName>
    </submittedName>
</protein>
<comment type="cofactor">
    <cofactor evidence="1">
        <name>[4Fe-4S] cluster</name>
        <dbReference type="ChEBI" id="CHEBI:49883"/>
    </cofactor>
</comment>
<evidence type="ECO:0000256" key="2">
    <source>
        <dbReference type="ARBA" id="ARBA00022691"/>
    </source>
</evidence>
<proteinExistence type="predicted"/>
<dbReference type="AlphaFoldDB" id="A0A317PIE0"/>
<dbReference type="Gene3D" id="3.20.20.70">
    <property type="entry name" value="Aldolase class I"/>
    <property type="match status" value="1"/>
</dbReference>
<dbReference type="EMBL" id="QGTR01000004">
    <property type="protein sequence ID" value="PWV99150.1"/>
    <property type="molecule type" value="Genomic_DNA"/>
</dbReference>
<dbReference type="InterPro" id="IPR050377">
    <property type="entry name" value="Radical_SAM_PqqE_MftC-like"/>
</dbReference>
<keyword evidence="2" id="KW-0949">S-adenosyl-L-methionine</keyword>
<dbReference type="InterPro" id="IPR013785">
    <property type="entry name" value="Aldolase_TIM"/>
</dbReference>
<dbReference type="InterPro" id="IPR058240">
    <property type="entry name" value="rSAM_sf"/>
</dbReference>
<keyword evidence="5" id="KW-0411">Iron-sulfur</keyword>
<dbReference type="PANTHER" id="PTHR11228:SF7">
    <property type="entry name" value="PQQA PEPTIDE CYCLASE"/>
    <property type="match status" value="1"/>
</dbReference>
<accession>A0A317PIE0</accession>
<gene>
    <name evidence="7" type="ORF">DFR52_104442</name>
</gene>
<evidence type="ECO:0000256" key="3">
    <source>
        <dbReference type="ARBA" id="ARBA00022723"/>
    </source>
</evidence>
<dbReference type="Proteomes" id="UP000246352">
    <property type="component" value="Unassembled WGS sequence"/>
</dbReference>
<name>A0A317PIE0_9HYPH</name>
<dbReference type="PROSITE" id="PS51918">
    <property type="entry name" value="RADICAL_SAM"/>
    <property type="match status" value="1"/>
</dbReference>
<dbReference type="CDD" id="cd01335">
    <property type="entry name" value="Radical_SAM"/>
    <property type="match status" value="1"/>
</dbReference>
<keyword evidence="4" id="KW-0408">Iron</keyword>
<dbReference type="GO" id="GO:0003824">
    <property type="term" value="F:catalytic activity"/>
    <property type="evidence" value="ECO:0007669"/>
    <property type="project" value="InterPro"/>
</dbReference>
<keyword evidence="3" id="KW-0479">Metal-binding</keyword>
<dbReference type="NCBIfam" id="TIGR04085">
    <property type="entry name" value="rSAM_more_4Fe4S"/>
    <property type="match status" value="1"/>
</dbReference>
<dbReference type="SFLD" id="SFLDG01067">
    <property type="entry name" value="SPASM/twitch_domain_containing"/>
    <property type="match status" value="1"/>
</dbReference>
<evidence type="ECO:0000313" key="7">
    <source>
        <dbReference type="EMBL" id="PWV99150.1"/>
    </source>
</evidence>
<dbReference type="OrthoDB" id="9792276at2"/>
<evidence type="ECO:0000256" key="4">
    <source>
        <dbReference type="ARBA" id="ARBA00023004"/>
    </source>
</evidence>
<organism evidence="7 8">
    <name type="scientific">Hoeflea marina</name>
    <dbReference type="NCBI Taxonomy" id="274592"/>
    <lineage>
        <taxon>Bacteria</taxon>
        <taxon>Pseudomonadati</taxon>
        <taxon>Pseudomonadota</taxon>
        <taxon>Alphaproteobacteria</taxon>
        <taxon>Hyphomicrobiales</taxon>
        <taxon>Rhizobiaceae</taxon>
        <taxon>Hoeflea</taxon>
    </lineage>
</organism>
<evidence type="ECO:0000259" key="6">
    <source>
        <dbReference type="PROSITE" id="PS51918"/>
    </source>
</evidence>
<dbReference type="RefSeq" id="WP_110033295.1">
    <property type="nucleotide sequence ID" value="NZ_QGTR01000004.1"/>
</dbReference>
<evidence type="ECO:0000256" key="5">
    <source>
        <dbReference type="ARBA" id="ARBA00023014"/>
    </source>
</evidence>
<dbReference type="SFLD" id="SFLDG01386">
    <property type="entry name" value="main_SPASM_domain-containing"/>
    <property type="match status" value="1"/>
</dbReference>
<dbReference type="SUPFAM" id="SSF102114">
    <property type="entry name" value="Radical SAM enzymes"/>
    <property type="match status" value="1"/>
</dbReference>
<dbReference type="InterPro" id="IPR007197">
    <property type="entry name" value="rSAM"/>
</dbReference>
<comment type="caution">
    <text evidence="7">The sequence shown here is derived from an EMBL/GenBank/DDBJ whole genome shotgun (WGS) entry which is preliminary data.</text>
</comment>
<dbReference type="InterPro" id="IPR023885">
    <property type="entry name" value="4Fe4S-binding_SPASM_dom"/>
</dbReference>
<dbReference type="Pfam" id="PF04055">
    <property type="entry name" value="Radical_SAM"/>
    <property type="match status" value="1"/>
</dbReference>
<reference evidence="7 8" key="1">
    <citation type="submission" date="2018-05" db="EMBL/GenBank/DDBJ databases">
        <title>Genomic Encyclopedia of Type Strains, Phase IV (KMG-IV): sequencing the most valuable type-strain genomes for metagenomic binning, comparative biology and taxonomic classification.</title>
        <authorList>
            <person name="Goeker M."/>
        </authorList>
    </citation>
    <scope>NUCLEOTIDE SEQUENCE [LARGE SCALE GENOMIC DNA]</scope>
    <source>
        <strain evidence="7 8">DSM 16791</strain>
    </source>
</reference>
<evidence type="ECO:0000256" key="1">
    <source>
        <dbReference type="ARBA" id="ARBA00001966"/>
    </source>
</evidence>
<dbReference type="SFLD" id="SFLDS00029">
    <property type="entry name" value="Radical_SAM"/>
    <property type="match status" value="1"/>
</dbReference>
<dbReference type="GO" id="GO:0046872">
    <property type="term" value="F:metal ion binding"/>
    <property type="evidence" value="ECO:0007669"/>
    <property type="project" value="UniProtKB-KW"/>
</dbReference>